<keyword evidence="2" id="KW-1185">Reference proteome</keyword>
<protein>
    <submittedName>
        <fullName evidence="1">U3 small nucleolar RNA-associated protein 6</fullName>
    </submittedName>
</protein>
<proteinExistence type="predicted"/>
<evidence type="ECO:0000313" key="1">
    <source>
        <dbReference type="EMBL" id="KAI8009762.1"/>
    </source>
</evidence>
<dbReference type="EMBL" id="CM045762">
    <property type="protein sequence ID" value="KAI8009762.1"/>
    <property type="molecule type" value="Genomic_DNA"/>
</dbReference>
<name>A0ACC0HBA6_9ERIC</name>
<gene>
    <name evidence="1" type="ORF">LOK49_LG06G00635</name>
</gene>
<reference evidence="1 2" key="1">
    <citation type="journal article" date="2022" name="Plant J.">
        <title>Chromosome-level genome of Camellia lanceoleosa provides a valuable resource for understanding genome evolution and self-incompatibility.</title>
        <authorList>
            <person name="Gong W."/>
            <person name="Xiao S."/>
            <person name="Wang L."/>
            <person name="Liao Z."/>
            <person name="Chang Y."/>
            <person name="Mo W."/>
            <person name="Hu G."/>
            <person name="Li W."/>
            <person name="Zhao G."/>
            <person name="Zhu H."/>
            <person name="Hu X."/>
            <person name="Ji K."/>
            <person name="Xiang X."/>
            <person name="Song Q."/>
            <person name="Yuan D."/>
            <person name="Jin S."/>
            <person name="Zhang L."/>
        </authorList>
    </citation>
    <scope>NUCLEOTIDE SEQUENCE [LARGE SCALE GENOMIC DNA]</scope>
    <source>
        <strain evidence="1">SQ_2022a</strain>
    </source>
</reference>
<dbReference type="Proteomes" id="UP001060215">
    <property type="component" value="Chromosome 5"/>
</dbReference>
<sequence>MCILRALISRIIGKLCPVHTPTSPILLRSLHDEALGCALRIKFQRENSRARVFPVFPRYQRPEIVKQRRKFEYRRKRPNPLKQDFIAYIDYDKQLEALQLLRKKPVARELKKQNKKMKKSVSDFAGVSRILEIYRLATNRFKGDIELWFQYPDQYR</sequence>
<accession>A0ACC0HBA6</accession>
<organism evidence="1 2">
    <name type="scientific">Camellia lanceoleosa</name>
    <dbReference type="NCBI Taxonomy" id="1840588"/>
    <lineage>
        <taxon>Eukaryota</taxon>
        <taxon>Viridiplantae</taxon>
        <taxon>Streptophyta</taxon>
        <taxon>Embryophyta</taxon>
        <taxon>Tracheophyta</taxon>
        <taxon>Spermatophyta</taxon>
        <taxon>Magnoliopsida</taxon>
        <taxon>eudicotyledons</taxon>
        <taxon>Gunneridae</taxon>
        <taxon>Pentapetalae</taxon>
        <taxon>asterids</taxon>
        <taxon>Ericales</taxon>
        <taxon>Theaceae</taxon>
        <taxon>Camellia</taxon>
    </lineage>
</organism>
<comment type="caution">
    <text evidence="1">The sequence shown here is derived from an EMBL/GenBank/DDBJ whole genome shotgun (WGS) entry which is preliminary data.</text>
</comment>
<evidence type="ECO:0000313" key="2">
    <source>
        <dbReference type="Proteomes" id="UP001060215"/>
    </source>
</evidence>